<keyword evidence="2" id="KW-1185">Reference proteome</keyword>
<gene>
    <name evidence="1" type="ORF">FLB_14920</name>
</gene>
<dbReference type="AlphaFoldDB" id="A0A199XQ86"/>
<dbReference type="Proteomes" id="UP000093807">
    <property type="component" value="Unassembled WGS sequence"/>
</dbReference>
<name>A0A199XQ86_9FLAO</name>
<dbReference type="PATRIC" id="fig|29536.5.peg.1568"/>
<protein>
    <submittedName>
        <fullName evidence="1">Uncharacterized protein</fullName>
    </submittedName>
</protein>
<proteinExistence type="predicted"/>
<accession>A0A199XQ86</accession>
<sequence>MDNNSKPNGIYKNIKFLNIDKYLKKLHNYLTYIDL</sequence>
<evidence type="ECO:0000313" key="2">
    <source>
        <dbReference type="Proteomes" id="UP000093807"/>
    </source>
</evidence>
<organism evidence="1 2">
    <name type="scientific">Flavobacterium succinicans</name>
    <dbReference type="NCBI Taxonomy" id="29536"/>
    <lineage>
        <taxon>Bacteria</taxon>
        <taxon>Pseudomonadati</taxon>
        <taxon>Bacteroidota</taxon>
        <taxon>Flavobacteriia</taxon>
        <taxon>Flavobacteriales</taxon>
        <taxon>Flavobacteriaceae</taxon>
        <taxon>Flavobacterium</taxon>
    </lineage>
</organism>
<reference evidence="1 2" key="1">
    <citation type="submission" date="2016-06" db="EMBL/GenBank/DDBJ databases">
        <title>Draft genome sequence of Flavobacterium succinicans strain DD5b.</title>
        <authorList>
            <person name="Poehlein A."/>
            <person name="Daniel R."/>
            <person name="Simeonova D.D."/>
        </authorList>
    </citation>
    <scope>NUCLEOTIDE SEQUENCE [LARGE SCALE GENOMIC DNA]</scope>
    <source>
        <strain evidence="1 2">DD5b</strain>
    </source>
</reference>
<evidence type="ECO:0000313" key="1">
    <source>
        <dbReference type="EMBL" id="OAZ03805.1"/>
    </source>
</evidence>
<dbReference type="EMBL" id="JMTM01000046">
    <property type="protein sequence ID" value="OAZ03805.1"/>
    <property type="molecule type" value="Genomic_DNA"/>
</dbReference>
<comment type="caution">
    <text evidence="1">The sequence shown here is derived from an EMBL/GenBank/DDBJ whole genome shotgun (WGS) entry which is preliminary data.</text>
</comment>